<evidence type="ECO:0008006" key="4">
    <source>
        <dbReference type="Google" id="ProtNLM"/>
    </source>
</evidence>
<accession>A0A7W7I3Q0</accession>
<comment type="caution">
    <text evidence="2">The sequence shown here is derived from an EMBL/GenBank/DDBJ whole genome shotgun (WGS) entry which is preliminary data.</text>
</comment>
<organism evidence="2 3">
    <name type="scientific">Actinoplanes digitatis</name>
    <dbReference type="NCBI Taxonomy" id="1868"/>
    <lineage>
        <taxon>Bacteria</taxon>
        <taxon>Bacillati</taxon>
        <taxon>Actinomycetota</taxon>
        <taxon>Actinomycetes</taxon>
        <taxon>Micromonosporales</taxon>
        <taxon>Micromonosporaceae</taxon>
        <taxon>Actinoplanes</taxon>
    </lineage>
</organism>
<feature type="signal peptide" evidence="1">
    <location>
        <begin position="1"/>
        <end position="25"/>
    </location>
</feature>
<dbReference type="EMBL" id="JACHNH010000001">
    <property type="protein sequence ID" value="MBB4765678.1"/>
    <property type="molecule type" value="Genomic_DNA"/>
</dbReference>
<proteinExistence type="predicted"/>
<protein>
    <recommendedName>
        <fullName evidence="4">RHIM domain-containing protein</fullName>
    </recommendedName>
</protein>
<evidence type="ECO:0000313" key="2">
    <source>
        <dbReference type="EMBL" id="MBB4765678.1"/>
    </source>
</evidence>
<evidence type="ECO:0000256" key="1">
    <source>
        <dbReference type="SAM" id="SignalP"/>
    </source>
</evidence>
<keyword evidence="1" id="KW-0732">Signal</keyword>
<dbReference type="AlphaFoldDB" id="A0A7W7I3Q0"/>
<evidence type="ECO:0000313" key="3">
    <source>
        <dbReference type="Proteomes" id="UP000578112"/>
    </source>
</evidence>
<dbReference type="RefSeq" id="WP_184996701.1">
    <property type="nucleotide sequence ID" value="NZ_BOMK01000080.1"/>
</dbReference>
<name>A0A7W7I3Q0_9ACTN</name>
<sequence>MSGVELIVAALAAGASAGMTNTATAAVQDAYTGLKKLLGRWVAGREQAPQVLEADETDPDVWQARLGEELTSSGAAADEQVLAAAMRLLALADPQKAKTINIKVDQNYGAVGEFSGPVTFNQGQPVPPAPPAAS</sequence>
<feature type="chain" id="PRO_5030758514" description="RHIM domain-containing protein" evidence="1">
    <location>
        <begin position="26"/>
        <end position="134"/>
    </location>
</feature>
<keyword evidence="3" id="KW-1185">Reference proteome</keyword>
<dbReference type="Proteomes" id="UP000578112">
    <property type="component" value="Unassembled WGS sequence"/>
</dbReference>
<gene>
    <name evidence="2" type="ORF">BJ971_006234</name>
</gene>
<reference evidence="2 3" key="1">
    <citation type="submission" date="2020-08" db="EMBL/GenBank/DDBJ databases">
        <title>Sequencing the genomes of 1000 actinobacteria strains.</title>
        <authorList>
            <person name="Klenk H.-P."/>
        </authorList>
    </citation>
    <scope>NUCLEOTIDE SEQUENCE [LARGE SCALE GENOMIC DNA]</scope>
    <source>
        <strain evidence="2 3">DSM 43149</strain>
    </source>
</reference>